<keyword evidence="3" id="KW-1185">Reference proteome</keyword>
<dbReference type="EMBL" id="JYDS01001497">
    <property type="protein sequence ID" value="KRY98848.1"/>
    <property type="molecule type" value="Genomic_DNA"/>
</dbReference>
<evidence type="ECO:0000313" key="4">
    <source>
        <dbReference type="Proteomes" id="UP000054826"/>
    </source>
</evidence>
<evidence type="ECO:0000313" key="1">
    <source>
        <dbReference type="EMBL" id="KRY98848.1"/>
    </source>
</evidence>
<evidence type="ECO:0000313" key="2">
    <source>
        <dbReference type="EMBL" id="KRZ16969.1"/>
    </source>
</evidence>
<accession>A0A0V1I227</accession>
<reference evidence="3 4" key="1">
    <citation type="submission" date="2015-01" db="EMBL/GenBank/DDBJ databases">
        <title>Evolution of Trichinella species and genotypes.</title>
        <authorList>
            <person name="Korhonen P.K."/>
            <person name="Edoardo P."/>
            <person name="Giuseppe L.R."/>
            <person name="Gasser R.B."/>
        </authorList>
    </citation>
    <scope>NUCLEOTIDE SEQUENCE [LARGE SCALE GENOMIC DNA]</scope>
    <source>
        <strain evidence="2">ISS176</strain>
        <strain evidence="1">ISS588</strain>
    </source>
</reference>
<organism evidence="2 4">
    <name type="scientific">Trichinella pseudospiralis</name>
    <name type="common">Parasitic roundworm</name>
    <dbReference type="NCBI Taxonomy" id="6337"/>
    <lineage>
        <taxon>Eukaryota</taxon>
        <taxon>Metazoa</taxon>
        <taxon>Ecdysozoa</taxon>
        <taxon>Nematoda</taxon>
        <taxon>Enoplea</taxon>
        <taxon>Dorylaimia</taxon>
        <taxon>Trichinellida</taxon>
        <taxon>Trichinellidae</taxon>
        <taxon>Trichinella</taxon>
    </lineage>
</organism>
<dbReference type="Proteomes" id="UP000054826">
    <property type="component" value="Unassembled WGS sequence"/>
</dbReference>
<evidence type="ECO:0000313" key="3">
    <source>
        <dbReference type="Proteomes" id="UP000054805"/>
    </source>
</evidence>
<protein>
    <submittedName>
        <fullName evidence="2">Uncharacterized protein</fullName>
    </submittedName>
</protein>
<dbReference type="EMBL" id="JYDV01000500">
    <property type="protein sequence ID" value="KRZ16969.1"/>
    <property type="molecule type" value="Genomic_DNA"/>
</dbReference>
<name>A0A0V1I227_TRIPS</name>
<sequence>MHFYVIVLSLRTISRFEEDIEATVAGTFGPDDQSQSTVRRTHMAVISRVQFWFQNGRVVIYCAGCNDGPDENNKAFVDSPVVTESPLQHHSFSRLVIWSFCGGGSF</sequence>
<comment type="caution">
    <text evidence="2">The sequence shown here is derived from an EMBL/GenBank/DDBJ whole genome shotgun (WGS) entry which is preliminary data.</text>
</comment>
<dbReference type="Proteomes" id="UP000054805">
    <property type="component" value="Unassembled WGS sequence"/>
</dbReference>
<dbReference type="AlphaFoldDB" id="A0A0V1I227"/>
<proteinExistence type="predicted"/>
<gene>
    <name evidence="1" type="ORF">T4B_4761</name>
    <name evidence="2" type="ORF">T4C_5457</name>
</gene>